<protein>
    <submittedName>
        <fullName evidence="2">Uncharacterized protein</fullName>
    </submittedName>
</protein>
<sequence length="81" mass="9312">MGWPVRFKLHKLSRPWSIEPVHRHYRWRRRGRVKAAPAAPPRDPLASSDAVGHPAECPIWVTARYHSVRVLTLSEAILPLC</sequence>
<evidence type="ECO:0000313" key="2">
    <source>
        <dbReference type="EMBL" id="GBP83246.1"/>
    </source>
</evidence>
<dbReference type="EMBL" id="BGZK01001611">
    <property type="protein sequence ID" value="GBP83246.1"/>
    <property type="molecule type" value="Genomic_DNA"/>
</dbReference>
<dbReference type="Proteomes" id="UP000299102">
    <property type="component" value="Unassembled WGS sequence"/>
</dbReference>
<keyword evidence="3" id="KW-1185">Reference proteome</keyword>
<evidence type="ECO:0000313" key="3">
    <source>
        <dbReference type="Proteomes" id="UP000299102"/>
    </source>
</evidence>
<comment type="caution">
    <text evidence="2">The sequence shown here is derived from an EMBL/GenBank/DDBJ whole genome shotgun (WGS) entry which is preliminary data.</text>
</comment>
<proteinExistence type="predicted"/>
<dbReference type="AlphaFoldDB" id="A0A4C1Z3Q3"/>
<name>A0A4C1Z3Q3_EUMVA</name>
<feature type="region of interest" description="Disordered" evidence="1">
    <location>
        <begin position="31"/>
        <end position="51"/>
    </location>
</feature>
<organism evidence="2 3">
    <name type="scientific">Eumeta variegata</name>
    <name type="common">Bagworm moth</name>
    <name type="synonym">Eumeta japonica</name>
    <dbReference type="NCBI Taxonomy" id="151549"/>
    <lineage>
        <taxon>Eukaryota</taxon>
        <taxon>Metazoa</taxon>
        <taxon>Ecdysozoa</taxon>
        <taxon>Arthropoda</taxon>
        <taxon>Hexapoda</taxon>
        <taxon>Insecta</taxon>
        <taxon>Pterygota</taxon>
        <taxon>Neoptera</taxon>
        <taxon>Endopterygota</taxon>
        <taxon>Lepidoptera</taxon>
        <taxon>Glossata</taxon>
        <taxon>Ditrysia</taxon>
        <taxon>Tineoidea</taxon>
        <taxon>Psychidae</taxon>
        <taxon>Oiketicinae</taxon>
        <taxon>Eumeta</taxon>
    </lineage>
</organism>
<evidence type="ECO:0000256" key="1">
    <source>
        <dbReference type="SAM" id="MobiDB-lite"/>
    </source>
</evidence>
<gene>
    <name evidence="2" type="ORF">EVAR_52047_1</name>
</gene>
<reference evidence="2 3" key="1">
    <citation type="journal article" date="2019" name="Commun. Biol.">
        <title>The bagworm genome reveals a unique fibroin gene that provides high tensile strength.</title>
        <authorList>
            <person name="Kono N."/>
            <person name="Nakamura H."/>
            <person name="Ohtoshi R."/>
            <person name="Tomita M."/>
            <person name="Numata K."/>
            <person name="Arakawa K."/>
        </authorList>
    </citation>
    <scope>NUCLEOTIDE SEQUENCE [LARGE SCALE GENOMIC DNA]</scope>
</reference>
<accession>A0A4C1Z3Q3</accession>